<accession>A0A7S0PF20</accession>
<feature type="compositionally biased region" description="Basic residues" evidence="1">
    <location>
        <begin position="1"/>
        <end position="11"/>
    </location>
</feature>
<gene>
    <name evidence="2" type="ORF">CROE0942_LOCUS14317</name>
</gene>
<sequence>MRLLGARKRRIASASERPPPAAPACRRSLHQLRRPQMAKQSQSTFRGMCSSVMSMFLGSAPEPEPESPMLPGAASSSTRPPAALEPPVPATAEPSVAGSAGAAGEPAVVAPPSAEEPGPPPAGASAVRFMKPSGSVPVRGTSKRKSRRGRLPGDDAAASAAPAGVAADGFKTTVGDDQLAQMYGNRTGGSGDAAGRPPPPQSTAAASPPAEA</sequence>
<protein>
    <submittedName>
        <fullName evidence="2">Uncharacterized protein</fullName>
    </submittedName>
</protein>
<feature type="compositionally biased region" description="Low complexity" evidence="1">
    <location>
        <begin position="92"/>
        <end position="116"/>
    </location>
</feature>
<feature type="compositionally biased region" description="Low complexity" evidence="1">
    <location>
        <begin position="154"/>
        <end position="169"/>
    </location>
</feature>
<dbReference type="AlphaFoldDB" id="A0A7S0PF20"/>
<evidence type="ECO:0000313" key="2">
    <source>
        <dbReference type="EMBL" id="CAD8569937.1"/>
    </source>
</evidence>
<evidence type="ECO:0000256" key="1">
    <source>
        <dbReference type="SAM" id="MobiDB-lite"/>
    </source>
</evidence>
<proteinExistence type="predicted"/>
<feature type="compositionally biased region" description="Low complexity" evidence="1">
    <location>
        <begin position="202"/>
        <end position="212"/>
    </location>
</feature>
<feature type="region of interest" description="Disordered" evidence="1">
    <location>
        <begin position="1"/>
        <end position="212"/>
    </location>
</feature>
<dbReference type="EMBL" id="HBET01020996">
    <property type="protein sequence ID" value="CAD8569937.1"/>
    <property type="molecule type" value="Transcribed_RNA"/>
</dbReference>
<feature type="compositionally biased region" description="Basic residues" evidence="1">
    <location>
        <begin position="141"/>
        <end position="150"/>
    </location>
</feature>
<name>A0A7S0PF20_CAFRO</name>
<reference evidence="2" key="1">
    <citation type="submission" date="2021-01" db="EMBL/GenBank/DDBJ databases">
        <authorList>
            <person name="Corre E."/>
            <person name="Pelletier E."/>
            <person name="Niang G."/>
            <person name="Scheremetjew M."/>
            <person name="Finn R."/>
            <person name="Kale V."/>
            <person name="Holt S."/>
            <person name="Cochrane G."/>
            <person name="Meng A."/>
            <person name="Brown T."/>
            <person name="Cohen L."/>
        </authorList>
    </citation>
    <scope>NUCLEOTIDE SEQUENCE</scope>
    <source>
        <strain evidence="2">E4-10</strain>
    </source>
</reference>
<organism evidence="2">
    <name type="scientific">Cafeteria roenbergensis</name>
    <name type="common">Marine flagellate</name>
    <dbReference type="NCBI Taxonomy" id="33653"/>
    <lineage>
        <taxon>Eukaryota</taxon>
        <taxon>Sar</taxon>
        <taxon>Stramenopiles</taxon>
        <taxon>Bigyra</taxon>
        <taxon>Opalozoa</taxon>
        <taxon>Bicosoecida</taxon>
        <taxon>Cafeteriaceae</taxon>
        <taxon>Cafeteria</taxon>
    </lineage>
</organism>